<dbReference type="EMBL" id="JANYMP010000002">
    <property type="protein sequence ID" value="MCS7476107.1"/>
    <property type="molecule type" value="Genomic_DNA"/>
</dbReference>
<keyword evidence="2" id="KW-1133">Transmembrane helix</keyword>
<keyword evidence="4" id="KW-1185">Reference proteome</keyword>
<evidence type="ECO:0000313" key="4">
    <source>
        <dbReference type="Proteomes" id="UP001141259"/>
    </source>
</evidence>
<feature type="transmembrane region" description="Helical" evidence="2">
    <location>
        <begin position="30"/>
        <end position="47"/>
    </location>
</feature>
<evidence type="ECO:0000313" key="3">
    <source>
        <dbReference type="EMBL" id="MCS7476107.1"/>
    </source>
</evidence>
<name>A0A9X2VHC4_9PSEU</name>
<evidence type="ECO:0000256" key="2">
    <source>
        <dbReference type="SAM" id="Phobius"/>
    </source>
</evidence>
<organism evidence="3 4">
    <name type="scientific">Umezawaea endophytica</name>
    <dbReference type="NCBI Taxonomy" id="1654476"/>
    <lineage>
        <taxon>Bacteria</taxon>
        <taxon>Bacillati</taxon>
        <taxon>Actinomycetota</taxon>
        <taxon>Actinomycetes</taxon>
        <taxon>Pseudonocardiales</taxon>
        <taxon>Pseudonocardiaceae</taxon>
        <taxon>Umezawaea</taxon>
    </lineage>
</organism>
<proteinExistence type="predicted"/>
<keyword evidence="2" id="KW-0472">Membrane</keyword>
<keyword evidence="2" id="KW-0812">Transmembrane</keyword>
<reference evidence="3" key="1">
    <citation type="submission" date="2022-08" db="EMBL/GenBank/DDBJ databases">
        <authorList>
            <person name="Tistechok S."/>
            <person name="Samborskyy M."/>
            <person name="Roman I."/>
        </authorList>
    </citation>
    <scope>NUCLEOTIDE SEQUENCE</scope>
    <source>
        <strain evidence="3">DSM 103496</strain>
    </source>
</reference>
<dbReference type="RefSeq" id="WP_259621622.1">
    <property type="nucleotide sequence ID" value="NZ_JANYMP010000002.1"/>
</dbReference>
<dbReference type="AlphaFoldDB" id="A0A9X2VHC4"/>
<feature type="transmembrane region" description="Helical" evidence="2">
    <location>
        <begin position="7"/>
        <end position="24"/>
    </location>
</feature>
<evidence type="ECO:0000256" key="1">
    <source>
        <dbReference type="SAM" id="MobiDB-lite"/>
    </source>
</evidence>
<comment type="caution">
    <text evidence="3">The sequence shown here is derived from an EMBL/GenBank/DDBJ whole genome shotgun (WGS) entry which is preliminary data.</text>
</comment>
<gene>
    <name evidence="3" type="ORF">NZH93_04505</name>
</gene>
<accession>A0A9X2VHC4</accession>
<protein>
    <submittedName>
        <fullName evidence="3">Uncharacterized protein</fullName>
    </submittedName>
</protein>
<sequence>MNLDRQLFPALLACAVLLPAGIGLGLGWPPWLWILLSLAVLGALLTYRRTQLRQEEEQQLRRHVEVPAPRVEVVTSSSPLAVTPLSSAKPDYDFLFACTMKWRPAEHGAGPDQGDPRSVVADNLLGRAAATVARESPGDLASARHRLSAALAQAGSDRSGRYLVWAEDVSLVVPEADAIRLRQLADLRKREELWEHERDHERNVRAYLGEDVLKDTGTAVVWWLAKHTEQVTETVGLIGALARLSAAANNTEVVDPSQAPQPVVTHNGNGSSPDHVHRYLPEFEESHAVFGHQLSTLLRAHEEQERAQNVEDSYNPGGEESVSGDLDEPDLD</sequence>
<dbReference type="Proteomes" id="UP001141259">
    <property type="component" value="Unassembled WGS sequence"/>
</dbReference>
<feature type="region of interest" description="Disordered" evidence="1">
    <location>
        <begin position="302"/>
        <end position="332"/>
    </location>
</feature>